<evidence type="ECO:0000313" key="2">
    <source>
        <dbReference type="Proteomes" id="UP001419268"/>
    </source>
</evidence>
<name>A0AAP0F3N9_9MAGN</name>
<evidence type="ECO:0000313" key="1">
    <source>
        <dbReference type="EMBL" id="KAK9104721.1"/>
    </source>
</evidence>
<comment type="caution">
    <text evidence="1">The sequence shown here is derived from an EMBL/GenBank/DDBJ whole genome shotgun (WGS) entry which is preliminary data.</text>
</comment>
<keyword evidence="2" id="KW-1185">Reference proteome</keyword>
<proteinExistence type="predicted"/>
<dbReference type="AlphaFoldDB" id="A0AAP0F3N9"/>
<gene>
    <name evidence="1" type="ORF">Scep_021565</name>
</gene>
<dbReference type="EMBL" id="JBBNAG010000009">
    <property type="protein sequence ID" value="KAK9104721.1"/>
    <property type="molecule type" value="Genomic_DNA"/>
</dbReference>
<protein>
    <submittedName>
        <fullName evidence="1">Uncharacterized protein</fullName>
    </submittedName>
</protein>
<organism evidence="1 2">
    <name type="scientific">Stephania cephalantha</name>
    <dbReference type="NCBI Taxonomy" id="152367"/>
    <lineage>
        <taxon>Eukaryota</taxon>
        <taxon>Viridiplantae</taxon>
        <taxon>Streptophyta</taxon>
        <taxon>Embryophyta</taxon>
        <taxon>Tracheophyta</taxon>
        <taxon>Spermatophyta</taxon>
        <taxon>Magnoliopsida</taxon>
        <taxon>Ranunculales</taxon>
        <taxon>Menispermaceae</taxon>
        <taxon>Menispermoideae</taxon>
        <taxon>Cissampelideae</taxon>
        <taxon>Stephania</taxon>
    </lineage>
</organism>
<dbReference type="Proteomes" id="UP001419268">
    <property type="component" value="Unassembled WGS sequence"/>
</dbReference>
<reference evidence="1 2" key="1">
    <citation type="submission" date="2024-01" db="EMBL/GenBank/DDBJ databases">
        <title>Genome assemblies of Stephania.</title>
        <authorList>
            <person name="Yang L."/>
        </authorList>
    </citation>
    <scope>NUCLEOTIDE SEQUENCE [LARGE SCALE GENOMIC DNA]</scope>
    <source>
        <strain evidence="1">JXDWG</strain>
        <tissue evidence="1">Leaf</tissue>
    </source>
</reference>
<accession>A0AAP0F3N9</accession>
<sequence length="169" mass="18493">MSVTTTPPALEPDLQSNETASLGKECPQVCSRCGMEGNHLFKCLMIFIPLIPAIPVRESSVNDDPSYCAGTYVGASWVYADHREDYVLGQLGALTGQNLGGNSKYGLIRSEWRCEYFQPQFPPHEDEEMKVCKKALAGHIACGATPEDTVMRRAVGLLGTLRVGQCLRI</sequence>